<comment type="catalytic activity">
    <reaction evidence="1">
        <text>L-glutamyl-[protein] + S-adenosyl-L-methionine = [protein]-L-glutamate 5-O-methyl ester + S-adenosyl-L-homocysteine</text>
        <dbReference type="Rhea" id="RHEA:24452"/>
        <dbReference type="Rhea" id="RHEA-COMP:10208"/>
        <dbReference type="Rhea" id="RHEA-COMP:10311"/>
        <dbReference type="ChEBI" id="CHEBI:29973"/>
        <dbReference type="ChEBI" id="CHEBI:57856"/>
        <dbReference type="ChEBI" id="CHEBI:59789"/>
        <dbReference type="ChEBI" id="CHEBI:82795"/>
        <dbReference type="EC" id="2.1.1.80"/>
    </reaction>
</comment>
<keyword evidence="5" id="KW-0949">S-adenosyl-L-methionine</keyword>
<evidence type="ECO:0000256" key="5">
    <source>
        <dbReference type="ARBA" id="ARBA00022691"/>
    </source>
</evidence>
<evidence type="ECO:0000256" key="3">
    <source>
        <dbReference type="ARBA" id="ARBA00022603"/>
    </source>
</evidence>
<evidence type="ECO:0000259" key="6">
    <source>
        <dbReference type="PROSITE" id="PS50123"/>
    </source>
</evidence>
<dbReference type="InterPro" id="IPR050903">
    <property type="entry name" value="Bact_Chemotaxis_MeTrfase"/>
</dbReference>
<dbReference type="InterPro" id="IPR036804">
    <property type="entry name" value="CheR_N_sf"/>
</dbReference>
<dbReference type="CDD" id="cd02440">
    <property type="entry name" value="AdoMet_MTases"/>
    <property type="match status" value="1"/>
</dbReference>
<dbReference type="STRING" id="1915309.AXG55_04130"/>
<dbReference type="Pfam" id="PF01739">
    <property type="entry name" value="CheR"/>
    <property type="match status" value="1"/>
</dbReference>
<keyword evidence="8" id="KW-1185">Reference proteome</keyword>
<keyword evidence="3" id="KW-0489">Methyltransferase</keyword>
<feature type="domain" description="CheR-type methyltransferase" evidence="6">
    <location>
        <begin position="1"/>
        <end position="278"/>
    </location>
</feature>
<dbReference type="Gene3D" id="1.10.155.10">
    <property type="entry name" value="Chemotaxis receptor methyltransferase CheR, N-terminal domain"/>
    <property type="match status" value="1"/>
</dbReference>
<sequence>MHELNDEVFLFFSRFIESEIGIQYNETNRYLLLSRIQNIAKFLNFSDIDSLWKDIKTHGVNESAKSLILDIATNNETSFFRDPHVFDFFKNEFILNIMKNKDKIRIWSAAASTGQEAYSLAMIMSELNEKGLNKSYEIIATDISERVLKQAENGTYSQLEIQRGLPMNLMVKYFDQVSIDNSSLPFYKVKKELSSHIKFMQLNLLNPWHHQGNFDIIFCRNVLIYQSVENKKQIISRFAKMLLPGGYLILGGAESLLQLSNDYDLEVFGNASVHKLKADIVQNI</sequence>
<keyword evidence="4" id="KW-0808">Transferase</keyword>
<dbReference type="OrthoDB" id="5292014at2"/>
<dbReference type="AlphaFoldDB" id="A0A1L4CYX1"/>
<dbReference type="PRINTS" id="PR00996">
    <property type="entry name" value="CHERMTFRASE"/>
</dbReference>
<dbReference type="SUPFAM" id="SSF53335">
    <property type="entry name" value="S-adenosyl-L-methionine-dependent methyltransferases"/>
    <property type="match status" value="1"/>
</dbReference>
<dbReference type="GO" id="GO:0008983">
    <property type="term" value="F:protein-glutamate O-methyltransferase activity"/>
    <property type="evidence" value="ECO:0007669"/>
    <property type="project" value="UniProtKB-EC"/>
</dbReference>
<protein>
    <recommendedName>
        <fullName evidence="2">protein-glutamate O-methyltransferase</fullName>
        <ecNumber evidence="2">2.1.1.80</ecNumber>
    </recommendedName>
</protein>
<dbReference type="EC" id="2.1.1.80" evidence="2"/>
<evidence type="ECO:0000256" key="4">
    <source>
        <dbReference type="ARBA" id="ARBA00022679"/>
    </source>
</evidence>
<dbReference type="SUPFAM" id="SSF47757">
    <property type="entry name" value="Chemotaxis receptor methyltransferase CheR, N-terminal domain"/>
    <property type="match status" value="1"/>
</dbReference>
<dbReference type="SMART" id="SM00138">
    <property type="entry name" value="MeTrc"/>
    <property type="match status" value="1"/>
</dbReference>
<dbReference type="InterPro" id="IPR029063">
    <property type="entry name" value="SAM-dependent_MTases_sf"/>
</dbReference>
<evidence type="ECO:0000256" key="1">
    <source>
        <dbReference type="ARBA" id="ARBA00001541"/>
    </source>
</evidence>
<name>A0A1L4CYX1_9BACT</name>
<proteinExistence type="predicted"/>
<dbReference type="PANTHER" id="PTHR24422">
    <property type="entry name" value="CHEMOTAXIS PROTEIN METHYLTRANSFERASE"/>
    <property type="match status" value="1"/>
</dbReference>
<accession>A0A1L4CYX1</accession>
<dbReference type="EMBL" id="CP017834">
    <property type="protein sequence ID" value="APJ03135.1"/>
    <property type="molecule type" value="Genomic_DNA"/>
</dbReference>
<dbReference type="Gene3D" id="3.40.50.150">
    <property type="entry name" value="Vaccinia Virus protein VP39"/>
    <property type="match status" value="1"/>
</dbReference>
<dbReference type="GO" id="GO:0032259">
    <property type="term" value="P:methylation"/>
    <property type="evidence" value="ECO:0007669"/>
    <property type="project" value="UniProtKB-KW"/>
</dbReference>
<dbReference type="InterPro" id="IPR022642">
    <property type="entry name" value="CheR_C"/>
</dbReference>
<dbReference type="PANTHER" id="PTHR24422:SF21">
    <property type="entry name" value="CHEMOTAXIS PROTEIN METHYLTRANSFERASE 1"/>
    <property type="match status" value="1"/>
</dbReference>
<evidence type="ECO:0000256" key="2">
    <source>
        <dbReference type="ARBA" id="ARBA00012534"/>
    </source>
</evidence>
<reference evidence="7 8" key="1">
    <citation type="submission" date="2016-10" db="EMBL/GenBank/DDBJ databases">
        <title>Silvanigrella aquatica sp. nov., isolated from a freshwater lake located in the Black Forest, Germany, description of Silvanigrellaceae fam. nov., Silvanigrellales ord. nov., reclassification of the order Bdellovibrionales in the class Oligoflexia, reclassification of the families Bacteriovoracaceae and Halobacteriovoraceae in the new order Bacteriovoracales ord. nov., and reclassification of the family Pseudobacteriovoracaceae in the order Oligoflexiales.</title>
        <authorList>
            <person name="Hahn M.W."/>
            <person name="Schmidt J."/>
            <person name="Koll U."/>
            <person name="Rohde M."/>
            <person name="Verbag S."/>
            <person name="Pitt A."/>
            <person name="Nakai R."/>
            <person name="Naganuma T."/>
            <person name="Lang E."/>
        </authorList>
    </citation>
    <scope>NUCLEOTIDE SEQUENCE [LARGE SCALE GENOMIC DNA]</scope>
    <source>
        <strain evidence="7 8">MWH-Nonnen-W8red</strain>
    </source>
</reference>
<gene>
    <name evidence="7" type="ORF">AXG55_04130</name>
</gene>
<dbReference type="InterPro" id="IPR000780">
    <property type="entry name" value="CheR_MeTrfase"/>
</dbReference>
<evidence type="ECO:0000313" key="8">
    <source>
        <dbReference type="Proteomes" id="UP000184731"/>
    </source>
</evidence>
<organism evidence="7 8">
    <name type="scientific">Silvanigrella aquatica</name>
    <dbReference type="NCBI Taxonomy" id="1915309"/>
    <lineage>
        <taxon>Bacteria</taxon>
        <taxon>Pseudomonadati</taxon>
        <taxon>Bdellovibrionota</taxon>
        <taxon>Oligoflexia</taxon>
        <taxon>Silvanigrellales</taxon>
        <taxon>Silvanigrellaceae</taxon>
        <taxon>Silvanigrella</taxon>
    </lineage>
</organism>
<dbReference type="RefSeq" id="WP_148696859.1">
    <property type="nucleotide sequence ID" value="NZ_CP017834.1"/>
</dbReference>
<dbReference type="PROSITE" id="PS50123">
    <property type="entry name" value="CHER"/>
    <property type="match status" value="1"/>
</dbReference>
<dbReference type="Proteomes" id="UP000184731">
    <property type="component" value="Chromosome"/>
</dbReference>
<dbReference type="KEGG" id="saqi:AXG55_04130"/>
<evidence type="ECO:0000313" key="7">
    <source>
        <dbReference type="EMBL" id="APJ03135.1"/>
    </source>
</evidence>